<dbReference type="AlphaFoldDB" id="A0A402CG25"/>
<keyword evidence="2" id="KW-1185">Reference proteome</keyword>
<reference evidence="1 2" key="1">
    <citation type="submission" date="2018-11" db="EMBL/GenBank/DDBJ databases">
        <title>Microbial catabolism of amino acid.</title>
        <authorList>
            <person name="Hibi M."/>
            <person name="Ogawa J."/>
        </authorList>
    </citation>
    <scope>NUCLEOTIDE SEQUENCE [LARGE SCALE GENOMIC DNA]</scope>
    <source>
        <strain evidence="1 2">C31-06</strain>
    </source>
</reference>
<dbReference type="Proteomes" id="UP000287519">
    <property type="component" value="Unassembled WGS sequence"/>
</dbReference>
<name>A0A402CG25_RHOWR</name>
<comment type="caution">
    <text evidence="1">The sequence shown here is derived from an EMBL/GenBank/DDBJ whole genome shotgun (WGS) entry which is preliminary data.</text>
</comment>
<protein>
    <submittedName>
        <fullName evidence="1">Uncharacterized protein</fullName>
    </submittedName>
</protein>
<dbReference type="RefSeq" id="WP_124394513.1">
    <property type="nucleotide sequence ID" value="NZ_BHYM01000060.1"/>
</dbReference>
<evidence type="ECO:0000313" key="2">
    <source>
        <dbReference type="Proteomes" id="UP000287519"/>
    </source>
</evidence>
<dbReference type="EMBL" id="BHYM01000060">
    <property type="protein sequence ID" value="GCE42592.1"/>
    <property type="molecule type" value="Genomic_DNA"/>
</dbReference>
<sequence length="82" mass="8692">MLEVTPGVLGPDRSAAVQHAQVFLDGPADTGVVLRELHDADGDFVPHRHRERQFVTSGGECRAKLVCDPAGCGQDSKSPVAL</sequence>
<evidence type="ECO:0000313" key="1">
    <source>
        <dbReference type="EMBL" id="GCE42592.1"/>
    </source>
</evidence>
<gene>
    <name evidence="1" type="ORF">Rhow_006721</name>
</gene>
<proteinExistence type="predicted"/>
<organism evidence="1 2">
    <name type="scientific">Rhodococcus wratislaviensis</name>
    <name type="common">Tsukamurella wratislaviensis</name>
    <dbReference type="NCBI Taxonomy" id="44752"/>
    <lineage>
        <taxon>Bacteria</taxon>
        <taxon>Bacillati</taxon>
        <taxon>Actinomycetota</taxon>
        <taxon>Actinomycetes</taxon>
        <taxon>Mycobacteriales</taxon>
        <taxon>Nocardiaceae</taxon>
        <taxon>Rhodococcus</taxon>
    </lineage>
</organism>
<accession>A0A402CG25</accession>